<evidence type="ECO:0000256" key="3">
    <source>
        <dbReference type="ARBA" id="ARBA00022614"/>
    </source>
</evidence>
<reference evidence="8 9" key="1">
    <citation type="journal article" date="2021" name="Hortic Res">
        <title>The domestication of Cucurbita argyrosperma as revealed by the genome of its wild relative.</title>
        <authorList>
            <person name="Barrera-Redondo J."/>
            <person name="Sanchez-de la Vega G."/>
            <person name="Aguirre-Liguori J.A."/>
            <person name="Castellanos-Morales G."/>
            <person name="Gutierrez-Guerrero Y.T."/>
            <person name="Aguirre-Dugua X."/>
            <person name="Aguirre-Planter E."/>
            <person name="Tenaillon M.I."/>
            <person name="Lira-Saade R."/>
            <person name="Eguiarte L.E."/>
        </authorList>
    </citation>
    <scope>NUCLEOTIDE SEQUENCE [LARGE SCALE GENOMIC DNA]</scope>
    <source>
        <strain evidence="8">JBR-2021</strain>
    </source>
</reference>
<dbReference type="AlphaFoldDB" id="A0AAV6NMC6"/>
<evidence type="ECO:0000256" key="2">
    <source>
        <dbReference type="ARBA" id="ARBA00022525"/>
    </source>
</evidence>
<comment type="caution">
    <text evidence="8">The sequence shown here is derived from an EMBL/GenBank/DDBJ whole genome shotgun (WGS) entry which is preliminary data.</text>
</comment>
<evidence type="ECO:0000256" key="7">
    <source>
        <dbReference type="SAM" id="SignalP"/>
    </source>
</evidence>
<keyword evidence="2" id="KW-0964">Secreted</keyword>
<dbReference type="PANTHER" id="PTHR32093">
    <property type="entry name" value="LEUCINE-RICH REPEAT EXTENSIN-LIKE PROTEIN 3-RELATED"/>
    <property type="match status" value="1"/>
</dbReference>
<keyword evidence="5" id="KW-0677">Repeat</keyword>
<feature type="signal peptide" evidence="7">
    <location>
        <begin position="1"/>
        <end position="24"/>
    </location>
</feature>
<feature type="compositionally biased region" description="Pro residues" evidence="6">
    <location>
        <begin position="44"/>
        <end position="106"/>
    </location>
</feature>
<dbReference type="PANTHER" id="PTHR32093:SF131">
    <property type="entry name" value="LEUCINE-RICH REPEAT-CONTAINING N-TERMINAL PLANT-TYPE DOMAIN-CONTAINING PROTEIN"/>
    <property type="match status" value="1"/>
</dbReference>
<gene>
    <name evidence="8" type="ORF">SDJN03_05546</name>
</gene>
<dbReference type="Proteomes" id="UP000685013">
    <property type="component" value="Chromosome 4"/>
</dbReference>
<keyword evidence="9" id="KW-1185">Reference proteome</keyword>
<evidence type="ECO:0000256" key="5">
    <source>
        <dbReference type="ARBA" id="ARBA00022737"/>
    </source>
</evidence>
<evidence type="ECO:0000256" key="4">
    <source>
        <dbReference type="ARBA" id="ARBA00022729"/>
    </source>
</evidence>
<keyword evidence="4 7" id="KW-0732">Signal</keyword>
<dbReference type="GO" id="GO:0005576">
    <property type="term" value="C:extracellular region"/>
    <property type="evidence" value="ECO:0007669"/>
    <property type="project" value="UniProtKB-SubCell"/>
</dbReference>
<evidence type="ECO:0000313" key="9">
    <source>
        <dbReference type="Proteomes" id="UP000685013"/>
    </source>
</evidence>
<evidence type="ECO:0000313" key="8">
    <source>
        <dbReference type="EMBL" id="KAG6600313.1"/>
    </source>
</evidence>
<evidence type="ECO:0000256" key="1">
    <source>
        <dbReference type="ARBA" id="ARBA00004613"/>
    </source>
</evidence>
<protein>
    <submittedName>
        <fullName evidence="8">Uncharacterized protein</fullName>
    </submittedName>
</protein>
<proteinExistence type="predicted"/>
<accession>A0AAV6NMC6</accession>
<comment type="subcellular location">
    <subcellularLocation>
        <location evidence="1">Secreted</location>
    </subcellularLocation>
</comment>
<dbReference type="InterPro" id="IPR051582">
    <property type="entry name" value="LRR_extensin-like_regulator"/>
</dbReference>
<evidence type="ECO:0000256" key="6">
    <source>
        <dbReference type="SAM" id="MobiDB-lite"/>
    </source>
</evidence>
<feature type="region of interest" description="Disordered" evidence="6">
    <location>
        <begin position="35"/>
        <end position="106"/>
    </location>
</feature>
<organism evidence="8 9">
    <name type="scientific">Cucurbita argyrosperma subsp. sororia</name>
    <dbReference type="NCBI Taxonomy" id="37648"/>
    <lineage>
        <taxon>Eukaryota</taxon>
        <taxon>Viridiplantae</taxon>
        <taxon>Streptophyta</taxon>
        <taxon>Embryophyta</taxon>
        <taxon>Tracheophyta</taxon>
        <taxon>Spermatophyta</taxon>
        <taxon>Magnoliopsida</taxon>
        <taxon>eudicotyledons</taxon>
        <taxon>Gunneridae</taxon>
        <taxon>Pentapetalae</taxon>
        <taxon>rosids</taxon>
        <taxon>fabids</taxon>
        <taxon>Cucurbitales</taxon>
        <taxon>Cucurbitaceae</taxon>
        <taxon>Cucurbiteae</taxon>
        <taxon>Cucurbita</taxon>
    </lineage>
</organism>
<sequence length="484" mass="54286">MASFSSLSILLLLLLLHPPSPAAARSASRESLEIIIGGGTKNPDPNPKYPTPMPEYPPPTPKYPTPAPKYPPPTPKYPTPAPKYPPPTPKYPPPAPKYPPPTPKYPPPPEFENERLRKAYFVIQRLRKKITGGRMDVVKTWKGKDVCRYKGFRCDPLPVEKERAVSAVMFNGFKFQGPELCLEGFMDELDDIAVFHANSNFFLGPIPKKINRQRFFYEMDLSNNKLPGGFPNNVLGASLLTFLDLRFNNYCGPVPEQLFNLDIISAIYINNNQFSSALPSNLGRTPARFLTFANNQFTGQIPRSIGDAKKTMEEIVFFNNKLDGYLPCEIGNLENAVLFDAGKNRLTGPIPLSFACLAKAELLYLADNQLYGPVPEEICKLPKLGNFTLRNNFFTKVGPACKKLIKKKILDVSNNCIPGLPNQRCEEDCEEFACRPKYHGNDKSFTYIPCKNNYYLHSHVSEPSDNVNYVSPKRTYAALAPDPQ</sequence>
<name>A0AAV6NMC6_9ROSI</name>
<keyword evidence="3" id="KW-0433">Leucine-rich repeat</keyword>
<dbReference type="EMBL" id="JAGKQH010000004">
    <property type="protein sequence ID" value="KAG6600313.1"/>
    <property type="molecule type" value="Genomic_DNA"/>
</dbReference>
<feature type="chain" id="PRO_5043843189" evidence="7">
    <location>
        <begin position="25"/>
        <end position="484"/>
    </location>
</feature>
<feature type="non-terminal residue" evidence="8">
    <location>
        <position position="1"/>
    </location>
</feature>